<proteinExistence type="predicted"/>
<comment type="caution">
    <text evidence="1">The sequence shown here is derived from an EMBL/GenBank/DDBJ whole genome shotgun (WGS) entry which is preliminary data.</text>
</comment>
<gene>
    <name evidence="1" type="ORF">R6G86_03750</name>
</gene>
<evidence type="ECO:0000313" key="1">
    <source>
        <dbReference type="EMBL" id="MDY5132859.1"/>
    </source>
</evidence>
<accession>A0ABU5G671</accession>
<sequence>MDTVKPTLVPTVSTTNHVDIDSWVEGDLVLYPAGVIPLVMFNRPCHVLGNPVEGVGIRVVWDVPFVDDTAGEYANCLRYRLRAYWDDYGQCFALDASPDCPPFGIESFEYILSDVDKSGFADIDVSGNCSRIPEKDIGHVLGVLATYKDERHVLERPVMLYMYFHSYPKELTTTLSFPSPCYMTREMAQNSSLWRLRDIEADTKRFPLHQVGAPWYY</sequence>
<keyword evidence="2" id="KW-1185">Reference proteome</keyword>
<name>A0ABU5G671_9ACTO</name>
<protein>
    <submittedName>
        <fullName evidence="1">Uncharacterized protein</fullName>
    </submittedName>
</protein>
<dbReference type="EMBL" id="JAWNGA010000005">
    <property type="protein sequence ID" value="MDY5132859.1"/>
    <property type="molecule type" value="Genomic_DNA"/>
</dbReference>
<dbReference type="Proteomes" id="UP001275049">
    <property type="component" value="Unassembled WGS sequence"/>
</dbReference>
<organism evidence="1 2">
    <name type="scientific">Actinotignum urinale</name>
    <dbReference type="NCBI Taxonomy" id="190146"/>
    <lineage>
        <taxon>Bacteria</taxon>
        <taxon>Bacillati</taxon>
        <taxon>Actinomycetota</taxon>
        <taxon>Actinomycetes</taxon>
        <taxon>Actinomycetales</taxon>
        <taxon>Actinomycetaceae</taxon>
        <taxon>Actinotignum</taxon>
    </lineage>
</organism>
<dbReference type="RefSeq" id="WP_320755105.1">
    <property type="nucleotide sequence ID" value="NZ_JAWNGA010000005.1"/>
</dbReference>
<evidence type="ECO:0000313" key="2">
    <source>
        <dbReference type="Proteomes" id="UP001275049"/>
    </source>
</evidence>
<reference evidence="1 2" key="1">
    <citation type="submission" date="2023-10" db="EMBL/GenBank/DDBJ databases">
        <title>Whole Genome based description of the genera Actinobaculum and Actinotignum reveals a complex phylogenetic relationship within the species included in the genus Actinotignum.</title>
        <authorList>
            <person name="Jensen C.S."/>
            <person name="Dargis R."/>
            <person name="Kemp M."/>
            <person name="Christensen J.J."/>
        </authorList>
    </citation>
    <scope>NUCLEOTIDE SEQUENCE [LARGE SCALE GENOMIC DNA]</scope>
    <source>
        <strain evidence="1 2">SLA_B974</strain>
    </source>
</reference>